<reference evidence="2" key="1">
    <citation type="journal article" date="2019" name="Int. J. Syst. Evol. Microbiol.">
        <title>The Global Catalogue of Microorganisms (GCM) 10K type strain sequencing project: providing services to taxonomists for standard genome sequencing and annotation.</title>
        <authorList>
            <consortium name="The Broad Institute Genomics Platform"/>
            <consortium name="The Broad Institute Genome Sequencing Center for Infectious Disease"/>
            <person name="Wu L."/>
            <person name="Ma J."/>
        </authorList>
    </citation>
    <scope>NUCLEOTIDE SEQUENCE [LARGE SCALE GENOMIC DNA]</scope>
    <source>
        <strain evidence="2">CCUG 53762</strain>
    </source>
</reference>
<dbReference type="EMBL" id="JBHUDG010000005">
    <property type="protein sequence ID" value="MFD1629603.1"/>
    <property type="molecule type" value="Genomic_DNA"/>
</dbReference>
<accession>A0ABW4IBI6</accession>
<organism evidence="1 2">
    <name type="scientific">Pseudopedobacter beijingensis</name>
    <dbReference type="NCBI Taxonomy" id="1207056"/>
    <lineage>
        <taxon>Bacteria</taxon>
        <taxon>Pseudomonadati</taxon>
        <taxon>Bacteroidota</taxon>
        <taxon>Sphingobacteriia</taxon>
        <taxon>Sphingobacteriales</taxon>
        <taxon>Sphingobacteriaceae</taxon>
        <taxon>Pseudopedobacter</taxon>
    </lineage>
</organism>
<dbReference type="RefSeq" id="WP_379661981.1">
    <property type="nucleotide sequence ID" value="NZ_JBHUDG010000005.1"/>
</dbReference>
<protein>
    <recommendedName>
        <fullName evidence="3">Lipoprotein</fullName>
    </recommendedName>
</protein>
<name>A0ABW4IBI6_9SPHI</name>
<evidence type="ECO:0000313" key="2">
    <source>
        <dbReference type="Proteomes" id="UP001597118"/>
    </source>
</evidence>
<dbReference type="PROSITE" id="PS51257">
    <property type="entry name" value="PROKAR_LIPOPROTEIN"/>
    <property type="match status" value="1"/>
</dbReference>
<proteinExistence type="predicted"/>
<comment type="caution">
    <text evidence="1">The sequence shown here is derived from an EMBL/GenBank/DDBJ whole genome shotgun (WGS) entry which is preliminary data.</text>
</comment>
<dbReference type="Proteomes" id="UP001597118">
    <property type="component" value="Unassembled WGS sequence"/>
</dbReference>
<keyword evidence="2" id="KW-1185">Reference proteome</keyword>
<evidence type="ECO:0008006" key="3">
    <source>
        <dbReference type="Google" id="ProtNLM"/>
    </source>
</evidence>
<sequence>MKKCQLLLSIVSLFILSSCGSISTLFMKERPVHLMGAPSDLQVKVNGESKNISSEYFGQSLDGYSTRFDGSSVRHTTDYYTAAVKLPFKNGPVTMELYSPSKKQSATVELTPKRWSIIFWGNMFSFPLSGHILDGITDNNKILKPNYIDVEYALQGKPVSEWRGKAKLKSKEKKAIRKGK</sequence>
<gene>
    <name evidence="1" type="ORF">ACFSAH_06940</name>
</gene>
<evidence type="ECO:0000313" key="1">
    <source>
        <dbReference type="EMBL" id="MFD1629603.1"/>
    </source>
</evidence>